<dbReference type="EMBL" id="HG793163">
    <property type="protein sequence ID" value="CRL28809.1"/>
    <property type="molecule type" value="Genomic_DNA"/>
</dbReference>
<dbReference type="AlphaFoldDB" id="A0A0G4PQW7"/>
<keyword evidence="2" id="KW-1185">Reference proteome</keyword>
<proteinExistence type="predicted"/>
<accession>A0A0G4PQW7</accession>
<protein>
    <submittedName>
        <fullName evidence="1">Str. FM013</fullName>
    </submittedName>
</protein>
<sequence length="115" mass="13494">MGNPPRVLALMNPPMGSWRVTDVEWRQIGYLVHLTKPFFQFTMALMKTRDVTIHSVFLVYRKLLAHIERSNRRLKRKLTPWKKDRVTTRVACRPLSRGELLLRAEPAPRLAIANF</sequence>
<reference evidence="1 2" key="1">
    <citation type="journal article" date="2014" name="Nat. Commun.">
        <title>Multiple recent horizontal transfers of a large genomic region in cheese making fungi.</title>
        <authorList>
            <person name="Cheeseman K."/>
            <person name="Ropars J."/>
            <person name="Renault P."/>
            <person name="Dupont J."/>
            <person name="Gouzy J."/>
            <person name="Branca A."/>
            <person name="Abraham A.L."/>
            <person name="Ceppi M."/>
            <person name="Conseiller E."/>
            <person name="Debuchy R."/>
            <person name="Malagnac F."/>
            <person name="Goarin A."/>
            <person name="Silar P."/>
            <person name="Lacoste S."/>
            <person name="Sallet E."/>
            <person name="Bensimon A."/>
            <person name="Giraud T."/>
            <person name="Brygoo Y."/>
        </authorList>
    </citation>
    <scope>NUCLEOTIDE SEQUENCE [LARGE SCALE GENOMIC DNA]</scope>
    <source>
        <strain evidence="2">FM 013</strain>
    </source>
</reference>
<evidence type="ECO:0000313" key="2">
    <source>
        <dbReference type="Proteomes" id="UP000053732"/>
    </source>
</evidence>
<gene>
    <name evidence="1" type="ORF">PCAMFM013_S030g000096</name>
</gene>
<organism evidence="1 2">
    <name type="scientific">Penicillium camemberti (strain FM 013)</name>
    <dbReference type="NCBI Taxonomy" id="1429867"/>
    <lineage>
        <taxon>Eukaryota</taxon>
        <taxon>Fungi</taxon>
        <taxon>Dikarya</taxon>
        <taxon>Ascomycota</taxon>
        <taxon>Pezizomycotina</taxon>
        <taxon>Eurotiomycetes</taxon>
        <taxon>Eurotiomycetidae</taxon>
        <taxon>Eurotiales</taxon>
        <taxon>Aspergillaceae</taxon>
        <taxon>Penicillium</taxon>
    </lineage>
</organism>
<evidence type="ECO:0000313" key="1">
    <source>
        <dbReference type="EMBL" id="CRL28809.1"/>
    </source>
</evidence>
<name>A0A0G4PQW7_PENC3</name>
<dbReference type="Proteomes" id="UP000053732">
    <property type="component" value="Unassembled WGS sequence"/>
</dbReference>